<keyword evidence="2" id="KW-0812">Transmembrane</keyword>
<comment type="caution">
    <text evidence="3">The sequence shown here is derived from an EMBL/GenBank/DDBJ whole genome shotgun (WGS) entry which is preliminary data.</text>
</comment>
<feature type="transmembrane region" description="Helical" evidence="2">
    <location>
        <begin position="71"/>
        <end position="93"/>
    </location>
</feature>
<proteinExistence type="inferred from homology"/>
<dbReference type="RefSeq" id="WP_232571167.1">
    <property type="nucleotide sequence ID" value="NZ_CP089466.1"/>
</dbReference>
<accession>A0ABD5NF19</accession>
<dbReference type="GeneID" id="69116356"/>
<comment type="subcellular location">
    <subcellularLocation>
        <location evidence="1">Cell membrane</location>
        <topology evidence="1">Multi-pass membrane protein</topology>
    </subcellularLocation>
</comment>
<keyword evidence="2" id="KW-1133">Transmembrane helix</keyword>
<feature type="transmembrane region" description="Helical" evidence="2">
    <location>
        <begin position="100"/>
        <end position="117"/>
    </location>
</feature>
<dbReference type="AlphaFoldDB" id="A0ABD5NF19"/>
<keyword evidence="1" id="KW-0813">Transport</keyword>
<dbReference type="PANTHER" id="PTHR34295">
    <property type="entry name" value="BIOTIN TRANSPORTER BIOY"/>
    <property type="match status" value="1"/>
</dbReference>
<evidence type="ECO:0000313" key="4">
    <source>
        <dbReference type="Proteomes" id="UP001595660"/>
    </source>
</evidence>
<dbReference type="EMBL" id="JBHRWN010000002">
    <property type="protein sequence ID" value="MFC3477710.1"/>
    <property type="molecule type" value="Genomic_DNA"/>
</dbReference>
<protein>
    <submittedName>
        <fullName evidence="3">Biotin transporter BioY</fullName>
    </submittedName>
</protein>
<organism evidence="3 4">
    <name type="scientific">Halobacterium litoreum</name>
    <dbReference type="NCBI Taxonomy" id="2039234"/>
    <lineage>
        <taxon>Archaea</taxon>
        <taxon>Methanobacteriati</taxon>
        <taxon>Methanobacteriota</taxon>
        <taxon>Stenosarchaea group</taxon>
        <taxon>Halobacteria</taxon>
        <taxon>Halobacteriales</taxon>
        <taxon>Halobacteriaceae</taxon>
        <taxon>Halobacterium</taxon>
    </lineage>
</organism>
<comment type="similarity">
    <text evidence="1">Belongs to the BioY family.</text>
</comment>
<reference evidence="3 4" key="1">
    <citation type="journal article" date="2019" name="Int. J. Syst. Evol. Microbiol.">
        <title>The Global Catalogue of Microorganisms (GCM) 10K type strain sequencing project: providing services to taxonomists for standard genome sequencing and annotation.</title>
        <authorList>
            <consortium name="The Broad Institute Genomics Platform"/>
            <consortium name="The Broad Institute Genome Sequencing Center for Infectious Disease"/>
            <person name="Wu L."/>
            <person name="Ma J."/>
        </authorList>
    </citation>
    <scope>NUCLEOTIDE SEQUENCE [LARGE SCALE GENOMIC DNA]</scope>
    <source>
        <strain evidence="3 4">CGMCC 1.12562</strain>
    </source>
</reference>
<keyword evidence="1 2" id="KW-0472">Membrane</keyword>
<evidence type="ECO:0000256" key="1">
    <source>
        <dbReference type="PIRNR" id="PIRNR016661"/>
    </source>
</evidence>
<evidence type="ECO:0000256" key="2">
    <source>
        <dbReference type="SAM" id="Phobius"/>
    </source>
</evidence>
<dbReference type="InterPro" id="IPR003784">
    <property type="entry name" value="BioY"/>
</dbReference>
<dbReference type="GO" id="GO:0015225">
    <property type="term" value="F:biotin transmembrane transporter activity"/>
    <property type="evidence" value="ECO:0007669"/>
    <property type="project" value="UniProtKB-UniRule"/>
</dbReference>
<dbReference type="PANTHER" id="PTHR34295:SF1">
    <property type="entry name" value="BIOTIN TRANSPORTER BIOY"/>
    <property type="match status" value="1"/>
</dbReference>
<gene>
    <name evidence="3" type="ORF">ACFOKC_08230</name>
</gene>
<name>A0ABD5NF19_9EURY</name>
<dbReference type="Pfam" id="PF02632">
    <property type="entry name" value="BioY"/>
    <property type="match status" value="1"/>
</dbReference>
<feature type="transmembrane region" description="Helical" evidence="2">
    <location>
        <begin position="46"/>
        <end position="65"/>
    </location>
</feature>
<sequence>MSVETESVDLVGERVVENVARAAVFAALTGAFAYVAFPNPVSPTDITLQVLGVFLAGVYLGPLWGGVSLTLYLVAGAAGAPVFAGGTAGIGALTGYTGGYLLSYPVAAALTGGIVHGTDGLADPRDVSVVRLVAGMVAGTVVIYAMGTVGFAYVQNVTLSEAFAVSAVAFIPAEAIKIAAAVGVTRSEELNAA</sequence>
<dbReference type="PIRSF" id="PIRSF016661">
    <property type="entry name" value="BioY"/>
    <property type="match status" value="1"/>
</dbReference>
<dbReference type="GO" id="GO:0005886">
    <property type="term" value="C:plasma membrane"/>
    <property type="evidence" value="ECO:0007669"/>
    <property type="project" value="UniProtKB-SubCell"/>
</dbReference>
<keyword evidence="4" id="KW-1185">Reference proteome</keyword>
<feature type="transmembrane region" description="Helical" evidence="2">
    <location>
        <begin position="129"/>
        <end position="154"/>
    </location>
</feature>
<feature type="transmembrane region" description="Helical" evidence="2">
    <location>
        <begin position="20"/>
        <end position="37"/>
    </location>
</feature>
<dbReference type="Proteomes" id="UP001595660">
    <property type="component" value="Unassembled WGS sequence"/>
</dbReference>
<evidence type="ECO:0000313" key="3">
    <source>
        <dbReference type="EMBL" id="MFC3477710.1"/>
    </source>
</evidence>
<keyword evidence="1" id="KW-1003">Cell membrane</keyword>
<dbReference type="Gene3D" id="1.10.1760.20">
    <property type="match status" value="1"/>
</dbReference>